<evidence type="ECO:0000313" key="1">
    <source>
        <dbReference type="EMBL" id="CAI9715957.1"/>
    </source>
</evidence>
<gene>
    <name evidence="1" type="ORF">OCTVUL_1B016239</name>
</gene>
<evidence type="ECO:0000313" key="2">
    <source>
        <dbReference type="Proteomes" id="UP001162480"/>
    </source>
</evidence>
<sequence>MDPSFQKFVIGKAINSFKALYLSAISEYSFSIDILKMSIDMSVNLDLTVMSQDMSFTLLTSAAMRLAYCENSEIKPERHLDNY</sequence>
<name>A0AA36EWT4_OCTVU</name>
<protein>
    <submittedName>
        <fullName evidence="1">Uncharacterized protein</fullName>
    </submittedName>
</protein>
<organism evidence="1 2">
    <name type="scientific">Octopus vulgaris</name>
    <name type="common">Common octopus</name>
    <dbReference type="NCBI Taxonomy" id="6645"/>
    <lineage>
        <taxon>Eukaryota</taxon>
        <taxon>Metazoa</taxon>
        <taxon>Spiralia</taxon>
        <taxon>Lophotrochozoa</taxon>
        <taxon>Mollusca</taxon>
        <taxon>Cephalopoda</taxon>
        <taxon>Coleoidea</taxon>
        <taxon>Octopodiformes</taxon>
        <taxon>Octopoda</taxon>
        <taxon>Incirrata</taxon>
        <taxon>Octopodidae</taxon>
        <taxon>Octopus</taxon>
    </lineage>
</organism>
<dbReference type="Proteomes" id="UP001162480">
    <property type="component" value="Chromosome 1"/>
</dbReference>
<dbReference type="EMBL" id="OX597814">
    <property type="protein sequence ID" value="CAI9715957.1"/>
    <property type="molecule type" value="Genomic_DNA"/>
</dbReference>
<dbReference type="AlphaFoldDB" id="A0AA36EWT4"/>
<reference evidence="1" key="1">
    <citation type="submission" date="2023-08" db="EMBL/GenBank/DDBJ databases">
        <authorList>
            <person name="Alioto T."/>
            <person name="Alioto T."/>
            <person name="Gomez Garrido J."/>
        </authorList>
    </citation>
    <scope>NUCLEOTIDE SEQUENCE</scope>
</reference>
<proteinExistence type="predicted"/>
<keyword evidence="2" id="KW-1185">Reference proteome</keyword>
<accession>A0AA36EWT4</accession>